<dbReference type="OMA" id="FASIPQW"/>
<evidence type="ECO:0000313" key="2">
    <source>
        <dbReference type="EMBL" id="CAD8084868.1"/>
    </source>
</evidence>
<proteinExistence type="predicted"/>
<dbReference type="PROSITE" id="PS51419">
    <property type="entry name" value="RAB"/>
    <property type="match status" value="1"/>
</dbReference>
<dbReference type="FunFam" id="3.40.50.300:FF:001773">
    <property type="entry name" value="Small GTP-binding protein, putative"/>
    <property type="match status" value="1"/>
</dbReference>
<dbReference type="GO" id="GO:0003924">
    <property type="term" value="F:GTPase activity"/>
    <property type="evidence" value="ECO:0007669"/>
    <property type="project" value="InterPro"/>
</dbReference>
<dbReference type="PROSITE" id="PS51421">
    <property type="entry name" value="RAS"/>
    <property type="match status" value="1"/>
</dbReference>
<dbReference type="GO" id="GO:0005525">
    <property type="term" value="F:GTP binding"/>
    <property type="evidence" value="ECO:0007669"/>
    <property type="project" value="InterPro"/>
</dbReference>
<dbReference type="SMART" id="SM00174">
    <property type="entry name" value="RHO"/>
    <property type="match status" value="1"/>
</dbReference>
<dbReference type="Pfam" id="PF00071">
    <property type="entry name" value="Ras"/>
    <property type="match status" value="1"/>
</dbReference>
<sequence>MKEMSLTFKIILLGDSNVGKTSILKRYSENTFTEQQPPTIGLAFYKKVVERKNIKITLEIWDTAGQEKFKKIAPIYYRNAQAVLICFDVSKSDTLEGAKRWLEEIDKYLSSDCVKFLVGNKQDQGDFEVDQTFLENNHMKYIQTSAKTGYNVDKLFRRVARTLAKTKIKKMESLDQKTIITLQVQGPEEKQKKSLCC</sequence>
<dbReference type="PANTHER" id="PTHR47978">
    <property type="match status" value="1"/>
</dbReference>
<dbReference type="SMART" id="SM00175">
    <property type="entry name" value="RAB"/>
    <property type="match status" value="1"/>
</dbReference>
<dbReference type="PROSITE" id="PS51420">
    <property type="entry name" value="RHO"/>
    <property type="match status" value="1"/>
</dbReference>
<dbReference type="PROSITE" id="PS51417">
    <property type="entry name" value="ARF"/>
    <property type="match status" value="1"/>
</dbReference>
<comment type="caution">
    <text evidence="2">The sequence shown here is derived from an EMBL/GenBank/DDBJ whole genome shotgun (WGS) entry which is preliminary data.</text>
</comment>
<dbReference type="NCBIfam" id="TIGR00231">
    <property type="entry name" value="small_GTP"/>
    <property type="match status" value="1"/>
</dbReference>
<protein>
    <submittedName>
        <fullName evidence="2">Uncharacterized protein</fullName>
    </submittedName>
</protein>
<accession>A0A8S1MWW9</accession>
<keyword evidence="3" id="KW-1185">Reference proteome</keyword>
<gene>
    <name evidence="2" type="ORF">PPRIM_AZ9-3.1.T0730029</name>
</gene>
<evidence type="ECO:0000313" key="3">
    <source>
        <dbReference type="Proteomes" id="UP000688137"/>
    </source>
</evidence>
<dbReference type="InterPro" id="IPR001806">
    <property type="entry name" value="Small_GTPase"/>
</dbReference>
<reference evidence="2" key="1">
    <citation type="submission" date="2021-01" db="EMBL/GenBank/DDBJ databases">
        <authorList>
            <consortium name="Genoscope - CEA"/>
            <person name="William W."/>
        </authorList>
    </citation>
    <scope>NUCLEOTIDE SEQUENCE</scope>
</reference>
<dbReference type="Proteomes" id="UP000688137">
    <property type="component" value="Unassembled WGS sequence"/>
</dbReference>
<dbReference type="EMBL" id="CAJJDM010000076">
    <property type="protein sequence ID" value="CAD8084868.1"/>
    <property type="molecule type" value="Genomic_DNA"/>
</dbReference>
<dbReference type="SMART" id="SM00176">
    <property type="entry name" value="RAN"/>
    <property type="match status" value="1"/>
</dbReference>
<dbReference type="InterPro" id="IPR005225">
    <property type="entry name" value="Small_GTP-bd"/>
</dbReference>
<dbReference type="CDD" id="cd00154">
    <property type="entry name" value="Rab"/>
    <property type="match status" value="1"/>
</dbReference>
<keyword evidence="1" id="KW-0547">Nucleotide-binding</keyword>
<name>A0A8S1MWW9_PARPR</name>
<evidence type="ECO:0000256" key="1">
    <source>
        <dbReference type="ARBA" id="ARBA00022741"/>
    </source>
</evidence>
<organism evidence="2 3">
    <name type="scientific">Paramecium primaurelia</name>
    <dbReference type="NCBI Taxonomy" id="5886"/>
    <lineage>
        <taxon>Eukaryota</taxon>
        <taxon>Sar</taxon>
        <taxon>Alveolata</taxon>
        <taxon>Ciliophora</taxon>
        <taxon>Intramacronucleata</taxon>
        <taxon>Oligohymenophorea</taxon>
        <taxon>Peniculida</taxon>
        <taxon>Parameciidae</taxon>
        <taxon>Paramecium</taxon>
    </lineage>
</organism>
<dbReference type="AlphaFoldDB" id="A0A8S1MWW9"/>
<dbReference type="SMART" id="SM00173">
    <property type="entry name" value="RAS"/>
    <property type="match status" value="1"/>
</dbReference>